<dbReference type="InterPro" id="IPR001789">
    <property type="entry name" value="Sig_transdc_resp-reg_receiver"/>
</dbReference>
<keyword evidence="5" id="KW-0238">DNA-binding</keyword>
<gene>
    <name evidence="5" type="ORF">V6255_00050</name>
</gene>
<dbReference type="PANTHER" id="PTHR37299">
    <property type="entry name" value="TRANSCRIPTIONAL REGULATOR-RELATED"/>
    <property type="match status" value="1"/>
</dbReference>
<protein>
    <submittedName>
        <fullName evidence="5">LytTR family DNA-binding domain-containing protein</fullName>
    </submittedName>
</protein>
<dbReference type="SMART" id="SM00448">
    <property type="entry name" value="REC"/>
    <property type="match status" value="1"/>
</dbReference>
<feature type="domain" description="HTH LytTR-type" evidence="4">
    <location>
        <begin position="136"/>
        <end position="241"/>
    </location>
</feature>
<dbReference type="Pfam" id="PF04397">
    <property type="entry name" value="LytTR"/>
    <property type="match status" value="1"/>
</dbReference>
<evidence type="ECO:0000256" key="2">
    <source>
        <dbReference type="PROSITE-ProRule" id="PRU00169"/>
    </source>
</evidence>
<sequence length="241" mass="28127">MLKAIIVEDEYLAREELNYLIKTYSRIEVIESFDDGLAAFTYLQSNTVDIVFLDINIPSINGMLLARNIHQFAQPPQIVFTTAYKEHALEAFELEAFDYLLKPLDEQRVKRLLLKLEAHATSLMAEDPIQTSTNTINLSRDNRIRVMPIDDIIYAEAKEKLTEVHTKEGIFIAPYNISELVNKLPQRQFFRCHRSYCVNLKRIEEIIPWVNSTYLLKFHHHPTKISVSRGNIKEFRKIMSL</sequence>
<dbReference type="Gene3D" id="3.40.50.2300">
    <property type="match status" value="1"/>
</dbReference>
<dbReference type="RefSeq" id="WP_341626321.1">
    <property type="nucleotide sequence ID" value="NZ_JBAKBA010000001.1"/>
</dbReference>
<comment type="caution">
    <text evidence="5">The sequence shown here is derived from an EMBL/GenBank/DDBJ whole genome shotgun (WGS) entry which is preliminary data.</text>
</comment>
<dbReference type="CDD" id="cd17532">
    <property type="entry name" value="REC_LytTR_AlgR-like"/>
    <property type="match status" value="1"/>
</dbReference>
<dbReference type="Gene3D" id="2.20.25.10">
    <property type="match status" value="1"/>
</dbReference>
<dbReference type="Gene3D" id="2.40.50.40">
    <property type="match status" value="1"/>
</dbReference>
<keyword evidence="6" id="KW-1185">Reference proteome</keyword>
<keyword evidence="1" id="KW-0902">Two-component regulatory system</keyword>
<dbReference type="GO" id="GO:0003677">
    <property type="term" value="F:DNA binding"/>
    <property type="evidence" value="ECO:0007669"/>
    <property type="project" value="UniProtKB-KW"/>
</dbReference>
<evidence type="ECO:0000259" key="4">
    <source>
        <dbReference type="PROSITE" id="PS50930"/>
    </source>
</evidence>
<feature type="modified residue" description="4-aspartylphosphate" evidence="2">
    <location>
        <position position="54"/>
    </location>
</feature>
<dbReference type="SUPFAM" id="SSF52172">
    <property type="entry name" value="CheY-like"/>
    <property type="match status" value="1"/>
</dbReference>
<evidence type="ECO:0000313" key="6">
    <source>
        <dbReference type="Proteomes" id="UP001366060"/>
    </source>
</evidence>
<dbReference type="SMART" id="SM00850">
    <property type="entry name" value="LytTR"/>
    <property type="match status" value="1"/>
</dbReference>
<proteinExistence type="predicted"/>
<feature type="domain" description="Response regulatory" evidence="3">
    <location>
        <begin position="3"/>
        <end position="117"/>
    </location>
</feature>
<dbReference type="InterPro" id="IPR007492">
    <property type="entry name" value="LytTR_DNA-bd_dom"/>
</dbReference>
<dbReference type="Proteomes" id="UP001366060">
    <property type="component" value="Unassembled WGS sequence"/>
</dbReference>
<dbReference type="InterPro" id="IPR046947">
    <property type="entry name" value="LytR-like"/>
</dbReference>
<evidence type="ECO:0000313" key="5">
    <source>
        <dbReference type="EMBL" id="MEL0657513.1"/>
    </source>
</evidence>
<evidence type="ECO:0000256" key="1">
    <source>
        <dbReference type="ARBA" id="ARBA00023012"/>
    </source>
</evidence>
<dbReference type="PROSITE" id="PS50110">
    <property type="entry name" value="RESPONSE_REGULATORY"/>
    <property type="match status" value="1"/>
</dbReference>
<organism evidence="5 6">
    <name type="scientific">Psychromonas arctica</name>
    <dbReference type="NCBI Taxonomy" id="168275"/>
    <lineage>
        <taxon>Bacteria</taxon>
        <taxon>Pseudomonadati</taxon>
        <taxon>Pseudomonadota</taxon>
        <taxon>Gammaproteobacteria</taxon>
        <taxon>Alteromonadales</taxon>
        <taxon>Psychromonadaceae</taxon>
        <taxon>Psychromonas</taxon>
    </lineage>
</organism>
<accession>A0ABU9H6L9</accession>
<keyword evidence="2" id="KW-0597">Phosphoprotein</keyword>
<dbReference type="InterPro" id="IPR011006">
    <property type="entry name" value="CheY-like_superfamily"/>
</dbReference>
<name>A0ABU9H6L9_9GAMM</name>
<dbReference type="EMBL" id="JBAKBA010000001">
    <property type="protein sequence ID" value="MEL0657513.1"/>
    <property type="molecule type" value="Genomic_DNA"/>
</dbReference>
<reference evidence="5 6" key="1">
    <citation type="submission" date="2024-02" db="EMBL/GenBank/DDBJ databases">
        <title>Bacteria isolated from the canopy kelp, Nereocystis luetkeana.</title>
        <authorList>
            <person name="Pfister C.A."/>
            <person name="Younker I.T."/>
            <person name="Light S.H."/>
        </authorList>
    </citation>
    <scope>NUCLEOTIDE SEQUENCE [LARGE SCALE GENOMIC DNA]</scope>
    <source>
        <strain evidence="5 6">TI.2.07</strain>
    </source>
</reference>
<evidence type="ECO:0000259" key="3">
    <source>
        <dbReference type="PROSITE" id="PS50110"/>
    </source>
</evidence>
<dbReference type="PROSITE" id="PS50930">
    <property type="entry name" value="HTH_LYTTR"/>
    <property type="match status" value="1"/>
</dbReference>
<dbReference type="PANTHER" id="PTHR37299:SF1">
    <property type="entry name" value="STAGE 0 SPORULATION PROTEIN A HOMOLOG"/>
    <property type="match status" value="1"/>
</dbReference>
<dbReference type="Pfam" id="PF00072">
    <property type="entry name" value="Response_reg"/>
    <property type="match status" value="1"/>
</dbReference>